<evidence type="ECO:0000256" key="4">
    <source>
        <dbReference type="ARBA" id="ARBA00022691"/>
    </source>
</evidence>
<dbReference type="AlphaFoldDB" id="A0A1K1RX95"/>
<evidence type="ECO:0000313" key="11">
    <source>
        <dbReference type="Proteomes" id="UP001326715"/>
    </source>
</evidence>
<keyword evidence="11" id="KW-1185">Reference proteome</keyword>
<reference evidence="9 11" key="2">
    <citation type="submission" date="2023-11" db="EMBL/GenBank/DDBJ databases">
        <title>MicrobeMod: A computational toolkit for identifying prokaryotic methylation and restriction-modification with nanopore sequencing.</title>
        <authorList>
            <person name="Crits-Christoph A."/>
            <person name="Kang S.C."/>
            <person name="Lee H."/>
            <person name="Ostrov N."/>
        </authorList>
    </citation>
    <scope>NUCLEOTIDE SEQUENCE [LARGE SCALE GENOMIC DNA]</scope>
    <source>
        <strain evidence="9 11">ATCC 23090</strain>
    </source>
</reference>
<dbReference type="EMBL" id="FPIZ01000015">
    <property type="protein sequence ID" value="SFW76662.1"/>
    <property type="molecule type" value="Genomic_DNA"/>
</dbReference>
<dbReference type="PANTHER" id="PTHR47739:SF1">
    <property type="entry name" value="TRNA1(VAL) (ADENINE(37)-N6)-METHYLTRANSFERASE"/>
    <property type="match status" value="1"/>
</dbReference>
<keyword evidence="2 6" id="KW-0489">Methyltransferase</keyword>
<evidence type="ECO:0000313" key="10">
    <source>
        <dbReference type="Proteomes" id="UP000183788"/>
    </source>
</evidence>
<dbReference type="RefSeq" id="WP_072363378.1">
    <property type="nucleotide sequence ID" value="NZ_CP139972.1"/>
</dbReference>
<dbReference type="InterPro" id="IPR029063">
    <property type="entry name" value="SAM-dependent_MTases_sf"/>
</dbReference>
<dbReference type="InterPro" id="IPR022882">
    <property type="entry name" value="tRNA_adenine-N6_MeTrfase"/>
</dbReference>
<dbReference type="PROSITE" id="PS01131">
    <property type="entry name" value="RRNA_A_DIMETH"/>
    <property type="match status" value="1"/>
</dbReference>
<dbReference type="EMBL" id="CP140154">
    <property type="protein sequence ID" value="WQG90339.1"/>
    <property type="molecule type" value="Genomic_DNA"/>
</dbReference>
<comment type="subcellular location">
    <subcellularLocation>
        <location evidence="6">Cytoplasm</location>
    </subcellularLocation>
</comment>
<comment type="function">
    <text evidence="6">Specifically methylates the adenine in position 37 of tRNA(1)(Val) (anticodon cmo5UAC).</text>
</comment>
<evidence type="ECO:0000259" key="7">
    <source>
        <dbReference type="Pfam" id="PF05175"/>
    </source>
</evidence>
<protein>
    <recommendedName>
        <fullName evidence="6">tRNA1(Val) (adenine(37)-N6)-methyltransferase</fullName>
        <ecNumber evidence="6">2.1.1.223</ecNumber>
    </recommendedName>
    <alternativeName>
        <fullName evidence="6">tRNA m6A37 methyltransferase</fullName>
    </alternativeName>
</protein>
<keyword evidence="4 6" id="KW-0949">S-adenosyl-L-methionine</keyword>
<dbReference type="OrthoDB" id="5383291at2"/>
<evidence type="ECO:0000313" key="8">
    <source>
        <dbReference type="EMBL" id="SFW76662.1"/>
    </source>
</evidence>
<evidence type="ECO:0000256" key="6">
    <source>
        <dbReference type="HAMAP-Rule" id="MF_01872"/>
    </source>
</evidence>
<organism evidence="8 10">
    <name type="scientific">Chitinophaga sancti</name>
    <dbReference type="NCBI Taxonomy" id="1004"/>
    <lineage>
        <taxon>Bacteria</taxon>
        <taxon>Pseudomonadati</taxon>
        <taxon>Bacteroidota</taxon>
        <taxon>Chitinophagia</taxon>
        <taxon>Chitinophagales</taxon>
        <taxon>Chitinophagaceae</taxon>
        <taxon>Chitinophaga</taxon>
    </lineage>
</organism>
<dbReference type="GO" id="GO:0000179">
    <property type="term" value="F:rRNA (adenine-N6,N6-)-dimethyltransferase activity"/>
    <property type="evidence" value="ECO:0007669"/>
    <property type="project" value="InterPro"/>
</dbReference>
<reference evidence="8 10" key="1">
    <citation type="submission" date="2016-11" db="EMBL/GenBank/DDBJ databases">
        <authorList>
            <person name="Jaros S."/>
            <person name="Januszkiewicz K."/>
            <person name="Wedrychowicz H."/>
        </authorList>
    </citation>
    <scope>NUCLEOTIDE SEQUENCE [LARGE SCALE GENOMIC DNA]</scope>
    <source>
        <strain evidence="8 10">DSM 784</strain>
    </source>
</reference>
<comment type="similarity">
    <text evidence="6">Belongs to the methyltransferase superfamily. tRNA (adenine-N(6)-)-methyltransferase family.</text>
</comment>
<dbReference type="HAMAP" id="MF_01872">
    <property type="entry name" value="tRNA_methyltr_YfiC"/>
    <property type="match status" value="1"/>
</dbReference>
<feature type="domain" description="Methyltransferase small" evidence="7">
    <location>
        <begin position="39"/>
        <end position="122"/>
    </location>
</feature>
<dbReference type="EC" id="2.1.1.223" evidence="6"/>
<dbReference type="GO" id="GO:0016430">
    <property type="term" value="F:tRNA (adenine-N6)-methyltransferase activity"/>
    <property type="evidence" value="ECO:0007669"/>
    <property type="project" value="UniProtKB-UniRule"/>
</dbReference>
<dbReference type="InterPro" id="IPR020596">
    <property type="entry name" value="rRNA_Ade_Mease_Trfase_CS"/>
</dbReference>
<dbReference type="PANTHER" id="PTHR47739">
    <property type="entry name" value="TRNA1(VAL) (ADENINE(37)-N6)-METHYLTRANSFERASE"/>
    <property type="match status" value="1"/>
</dbReference>
<evidence type="ECO:0000256" key="1">
    <source>
        <dbReference type="ARBA" id="ARBA00022490"/>
    </source>
</evidence>
<name>A0A1K1RX95_9BACT</name>
<dbReference type="PROSITE" id="PS00092">
    <property type="entry name" value="N6_MTASE"/>
    <property type="match status" value="1"/>
</dbReference>
<dbReference type="InterPro" id="IPR002052">
    <property type="entry name" value="DNA_methylase_N6_adenine_CS"/>
</dbReference>
<evidence type="ECO:0000256" key="5">
    <source>
        <dbReference type="ARBA" id="ARBA00022694"/>
    </source>
</evidence>
<dbReference type="InterPro" id="IPR007848">
    <property type="entry name" value="Small_mtfrase_dom"/>
</dbReference>
<dbReference type="SUPFAM" id="SSF53335">
    <property type="entry name" value="S-adenosyl-L-methionine-dependent methyltransferases"/>
    <property type="match status" value="1"/>
</dbReference>
<dbReference type="InterPro" id="IPR050210">
    <property type="entry name" value="tRNA_Adenine-N(6)_MTase"/>
</dbReference>
<proteinExistence type="inferred from homology"/>
<dbReference type="GO" id="GO:0003676">
    <property type="term" value="F:nucleic acid binding"/>
    <property type="evidence" value="ECO:0007669"/>
    <property type="project" value="InterPro"/>
</dbReference>
<dbReference type="Pfam" id="PF05175">
    <property type="entry name" value="MTS"/>
    <property type="match status" value="1"/>
</dbReference>
<dbReference type="Gene3D" id="3.40.50.150">
    <property type="entry name" value="Vaccinia Virus protein VP39"/>
    <property type="match status" value="1"/>
</dbReference>
<dbReference type="CDD" id="cd02440">
    <property type="entry name" value="AdoMet_MTases"/>
    <property type="match status" value="1"/>
</dbReference>
<dbReference type="GO" id="GO:0008033">
    <property type="term" value="P:tRNA processing"/>
    <property type="evidence" value="ECO:0007669"/>
    <property type="project" value="UniProtKB-UniRule"/>
</dbReference>
<dbReference type="Proteomes" id="UP001326715">
    <property type="component" value="Chromosome"/>
</dbReference>
<keyword evidence="5 6" id="KW-0819">tRNA processing</keyword>
<keyword evidence="1 6" id="KW-0963">Cytoplasm</keyword>
<dbReference type="GO" id="GO:0005737">
    <property type="term" value="C:cytoplasm"/>
    <property type="evidence" value="ECO:0007669"/>
    <property type="project" value="UniProtKB-SubCell"/>
</dbReference>
<gene>
    <name evidence="8" type="ORF">SAMN05661012_04391</name>
    <name evidence="9" type="ORF">SR876_02435</name>
</gene>
<accession>A0A1K1RX95</accession>
<evidence type="ECO:0000313" key="9">
    <source>
        <dbReference type="EMBL" id="WQG90339.1"/>
    </source>
</evidence>
<sequence length="255" mass="28593">MANQFFSFRQFTVHQEDCAMKVCTDACLQGAYTASKITSAKRILDIGTGTGLLSLMLAQRFTDASITALELDTAAAAQATRNFAAAPWASRMKVVVGDARTLKLERQFDLIITNPPFYEGDLKSPDPLRNQAMHATTLSYPALLDVIDEHLSDNGVFSVLLPYTPFAAFEKLALKKGFFARQVVHIRHSVNHEHFRTIAIFGRGVVFETALAIDRKEGEEEMEIARYEETMSIRNGANEYTPEFIALLHPYYLYL</sequence>
<evidence type="ECO:0000256" key="3">
    <source>
        <dbReference type="ARBA" id="ARBA00022679"/>
    </source>
</evidence>
<keyword evidence="3 6" id="KW-0808">Transferase</keyword>
<dbReference type="Proteomes" id="UP000183788">
    <property type="component" value="Unassembled WGS sequence"/>
</dbReference>
<comment type="catalytic activity">
    <reaction evidence="6">
        <text>adenosine(37) in tRNA1(Val) + S-adenosyl-L-methionine = N(6)-methyladenosine(37) in tRNA1(Val) + S-adenosyl-L-homocysteine + H(+)</text>
        <dbReference type="Rhea" id="RHEA:43160"/>
        <dbReference type="Rhea" id="RHEA-COMP:10369"/>
        <dbReference type="Rhea" id="RHEA-COMP:10370"/>
        <dbReference type="ChEBI" id="CHEBI:15378"/>
        <dbReference type="ChEBI" id="CHEBI:57856"/>
        <dbReference type="ChEBI" id="CHEBI:59789"/>
        <dbReference type="ChEBI" id="CHEBI:74411"/>
        <dbReference type="ChEBI" id="CHEBI:74449"/>
        <dbReference type="EC" id="2.1.1.223"/>
    </reaction>
</comment>
<dbReference type="STRING" id="1004.SAMN05661012_04391"/>
<evidence type="ECO:0000256" key="2">
    <source>
        <dbReference type="ARBA" id="ARBA00022603"/>
    </source>
</evidence>